<evidence type="ECO:0000256" key="2">
    <source>
        <dbReference type="SAM" id="SignalP"/>
    </source>
</evidence>
<accession>A0A6J1WAD9</accession>
<feature type="region of interest" description="Disordered" evidence="1">
    <location>
        <begin position="550"/>
        <end position="595"/>
    </location>
</feature>
<evidence type="ECO:0000313" key="3">
    <source>
        <dbReference type="Proteomes" id="UP001652740"/>
    </source>
</evidence>
<feature type="region of interest" description="Disordered" evidence="1">
    <location>
        <begin position="493"/>
        <end position="520"/>
    </location>
</feature>
<evidence type="ECO:0000313" key="4">
    <source>
        <dbReference type="RefSeq" id="XP_026749793.2"/>
    </source>
</evidence>
<dbReference type="Proteomes" id="UP001652740">
    <property type="component" value="Unplaced"/>
</dbReference>
<organism evidence="3 4">
    <name type="scientific">Galleria mellonella</name>
    <name type="common">Greater wax moth</name>
    <dbReference type="NCBI Taxonomy" id="7137"/>
    <lineage>
        <taxon>Eukaryota</taxon>
        <taxon>Metazoa</taxon>
        <taxon>Ecdysozoa</taxon>
        <taxon>Arthropoda</taxon>
        <taxon>Hexapoda</taxon>
        <taxon>Insecta</taxon>
        <taxon>Pterygota</taxon>
        <taxon>Neoptera</taxon>
        <taxon>Endopterygota</taxon>
        <taxon>Lepidoptera</taxon>
        <taxon>Glossata</taxon>
        <taxon>Ditrysia</taxon>
        <taxon>Pyraloidea</taxon>
        <taxon>Pyralidae</taxon>
        <taxon>Galleriinae</taxon>
        <taxon>Galleria</taxon>
    </lineage>
</organism>
<dbReference type="InParanoid" id="A0A6J1WAD9"/>
<proteinExistence type="predicted"/>
<gene>
    <name evidence="4" type="primary">LOC113510536</name>
</gene>
<dbReference type="GeneID" id="113510536"/>
<dbReference type="RefSeq" id="XP_026749793.2">
    <property type="nucleotide sequence ID" value="XM_026893992.3"/>
</dbReference>
<dbReference type="KEGG" id="gmw:113510536"/>
<protein>
    <submittedName>
        <fullName evidence="4">RNA-binding protein 33-like</fullName>
    </submittedName>
</protein>
<feature type="signal peptide" evidence="2">
    <location>
        <begin position="1"/>
        <end position="19"/>
    </location>
</feature>
<sequence length="595" mass="66033">MRAAVIALVICVCMCLSAADVARLKATKARLAARIAGKVRHHKRGVLSPIPPYKLGHDIPLVTHSVVKPLVVTYPPTASVTAVKVPLTHPFIHRHPVSVGHKVNHPHSHFGSKYPHTNTVLVPKPDHHFHHHHHHVEPKPVLPVLPAPPAPATPVVPIPQPTGTVAHPIPAPSPPVVLHPSPILPPQPVPIAPPPLHVLPSNHIDVKPILPAATVPLHPAAAVPFQPAPIPLPQAPHVPAPIPLAPQYPYIIRPGNAVQTSFFATYPRYPLLNYHSPLLPLAPPIAPASINQVVLQRPHVPSFHLVPQAAGGEGVLEQPVPTVPVEPTLIHPTQPVPQPTVHLQPTQPAVSIDSNGWSPVPSQAHDLTPVQHTEAHFPQPEHHFTQEQATQVFEHHTGNEQQYHDYQHQLQHHIQQQLEQSQYEHNLNHQHQLPQEYGAPQQLSHEYGQPNQEYPQHAQDFSQHNQDFSQHNQDYAQHGQDYAQHTQDYAQHAQDYAQHAQDYAQQAQDYAHAQHAQEYAQHAQEYAQHDYSQQGQEHAGNDFNLAHQQLGQEYGLPQAEGRSVDNEGESEAQRYHNHIPLGLQPPINRPPEQFR</sequence>
<keyword evidence="3" id="KW-1185">Reference proteome</keyword>
<evidence type="ECO:0000256" key="1">
    <source>
        <dbReference type="SAM" id="MobiDB-lite"/>
    </source>
</evidence>
<keyword evidence="2" id="KW-0732">Signal</keyword>
<dbReference type="AlphaFoldDB" id="A0A6J1WAD9"/>
<reference evidence="4" key="1">
    <citation type="submission" date="2025-08" db="UniProtKB">
        <authorList>
            <consortium name="RefSeq"/>
        </authorList>
    </citation>
    <scope>IDENTIFICATION</scope>
    <source>
        <tissue evidence="4">Whole larvae</tissue>
    </source>
</reference>
<name>A0A6J1WAD9_GALME</name>
<feature type="chain" id="PRO_5046136246" evidence="2">
    <location>
        <begin position="20"/>
        <end position="595"/>
    </location>
</feature>